<evidence type="ECO:0000256" key="1">
    <source>
        <dbReference type="ARBA" id="ARBA00004906"/>
    </source>
</evidence>
<dbReference type="InterPro" id="IPR011333">
    <property type="entry name" value="SKP1/BTB/POZ_sf"/>
</dbReference>
<feature type="domain" description="BTB" evidence="7">
    <location>
        <begin position="33"/>
        <end position="98"/>
    </location>
</feature>
<dbReference type="Proteomes" id="UP000594638">
    <property type="component" value="Unassembled WGS sequence"/>
</dbReference>
<dbReference type="PANTHER" id="PTHR23110:SF111">
    <property type="entry name" value="LONGITUDINALS LACKING PROTEIN, ISOFORMS F_I_K_T"/>
    <property type="match status" value="1"/>
</dbReference>
<evidence type="ECO:0000256" key="3">
    <source>
        <dbReference type="ARBA" id="ARBA00022782"/>
    </source>
</evidence>
<evidence type="ECO:0000313" key="8">
    <source>
        <dbReference type="EMBL" id="CAA3033256.1"/>
    </source>
</evidence>
<dbReference type="GO" id="GO:0005634">
    <property type="term" value="C:nucleus"/>
    <property type="evidence" value="ECO:0007669"/>
    <property type="project" value="TreeGrafter"/>
</dbReference>
<dbReference type="GO" id="GO:0030154">
    <property type="term" value="P:cell differentiation"/>
    <property type="evidence" value="ECO:0007669"/>
    <property type="project" value="UniProtKB-KW"/>
</dbReference>
<keyword evidence="2" id="KW-0217">Developmental protein</keyword>
<name>A0A8S0VMH2_OLEEU</name>
<dbReference type="PROSITE" id="PS50097">
    <property type="entry name" value="BTB"/>
    <property type="match status" value="1"/>
</dbReference>
<comment type="pathway">
    <text evidence="1">Protein modification; protein ubiquitination.</text>
</comment>
<dbReference type="InterPro" id="IPR051095">
    <property type="entry name" value="Dros_DevTransReg"/>
</dbReference>
<dbReference type="PANTHER" id="PTHR23110">
    <property type="entry name" value="BTB DOMAIN TRANSCRIPTION FACTOR"/>
    <property type="match status" value="1"/>
</dbReference>
<sequence>MAAGGKSFHLRWNNHLTNLRSLLETLYNDQNLVDVTLSCCDGTLKAHKLMLSACSPYFETIFKSHEVEHPVVILKGISKKEMKSLIDYMYVGSLEVSEDELPNLLQVANELQIKGLIQKPKSPSGTSDPEDDVEMEQSKTPEEVESPPKEQTFRNVTQYGGGMVQPEVESEPSKELSEDKEEPMNVAQDGEIIQPATNGSPTMNNNNNNNNNGQVKTTTQSQYIGHCLEVALNQPELQCRICKR</sequence>
<dbReference type="GO" id="GO:0008406">
    <property type="term" value="P:gonad development"/>
    <property type="evidence" value="ECO:0007669"/>
    <property type="project" value="UniProtKB-ARBA"/>
</dbReference>
<dbReference type="AlphaFoldDB" id="A0A8S0VMH2"/>
<keyword evidence="4" id="KW-0524">Neurogenesis</keyword>
<accession>A0A8S0VMH2</accession>
<keyword evidence="3" id="KW-0221">Differentiation</keyword>
<organism evidence="8 9">
    <name type="scientific">Olea europaea subsp. europaea</name>
    <dbReference type="NCBI Taxonomy" id="158383"/>
    <lineage>
        <taxon>Eukaryota</taxon>
        <taxon>Viridiplantae</taxon>
        <taxon>Streptophyta</taxon>
        <taxon>Embryophyta</taxon>
        <taxon>Tracheophyta</taxon>
        <taxon>Spermatophyta</taxon>
        <taxon>Magnoliopsida</taxon>
        <taxon>eudicotyledons</taxon>
        <taxon>Gunneridae</taxon>
        <taxon>Pentapetalae</taxon>
        <taxon>asterids</taxon>
        <taxon>lamiids</taxon>
        <taxon>Lamiales</taxon>
        <taxon>Oleaceae</taxon>
        <taxon>Oleeae</taxon>
        <taxon>Olea</taxon>
    </lineage>
</organism>
<evidence type="ECO:0000256" key="6">
    <source>
        <dbReference type="SAM" id="MobiDB-lite"/>
    </source>
</evidence>
<evidence type="ECO:0000259" key="7">
    <source>
        <dbReference type="PROSITE" id="PS50097"/>
    </source>
</evidence>
<evidence type="ECO:0000256" key="5">
    <source>
        <dbReference type="ARBA" id="ARBA00037382"/>
    </source>
</evidence>
<comment type="caution">
    <text evidence="8">The sequence shown here is derived from an EMBL/GenBank/DDBJ whole genome shotgun (WGS) entry which is preliminary data.</text>
</comment>
<dbReference type="SMART" id="SM00225">
    <property type="entry name" value="BTB"/>
    <property type="match status" value="1"/>
</dbReference>
<dbReference type="EMBL" id="CACTIH010010075">
    <property type="protein sequence ID" value="CAA3033256.1"/>
    <property type="molecule type" value="Genomic_DNA"/>
</dbReference>
<gene>
    <name evidence="8" type="ORF">OLEA9_A111867</name>
</gene>
<feature type="non-terminal residue" evidence="8">
    <location>
        <position position="1"/>
    </location>
</feature>
<protein>
    <submittedName>
        <fullName evidence="8">Longitudinals lacking -like</fullName>
    </submittedName>
</protein>
<dbReference type="SUPFAM" id="SSF54695">
    <property type="entry name" value="POZ domain"/>
    <property type="match status" value="1"/>
</dbReference>
<feature type="region of interest" description="Disordered" evidence="6">
    <location>
        <begin position="116"/>
        <end position="185"/>
    </location>
</feature>
<comment type="function">
    <text evidence="5">Putative transcription factor required for axon growth and guidance in the central and peripheral nervous systems. Repels CNS axons away from the midline by promoting the expression of the midline repellent sli and its receptor robo.</text>
</comment>
<evidence type="ECO:0000313" key="9">
    <source>
        <dbReference type="Proteomes" id="UP000594638"/>
    </source>
</evidence>
<proteinExistence type="predicted"/>
<reference evidence="8 9" key="1">
    <citation type="submission" date="2019-12" db="EMBL/GenBank/DDBJ databases">
        <authorList>
            <person name="Alioto T."/>
            <person name="Alioto T."/>
            <person name="Gomez Garrido J."/>
        </authorList>
    </citation>
    <scope>NUCLEOTIDE SEQUENCE [LARGE SCALE GENOMIC DNA]</scope>
</reference>
<dbReference type="InterPro" id="IPR000210">
    <property type="entry name" value="BTB/POZ_dom"/>
</dbReference>
<dbReference type="CDD" id="cd18315">
    <property type="entry name" value="BTB_POZ_BAB-like"/>
    <property type="match status" value="1"/>
</dbReference>
<keyword evidence="9" id="KW-1185">Reference proteome</keyword>
<evidence type="ECO:0000256" key="4">
    <source>
        <dbReference type="ARBA" id="ARBA00022902"/>
    </source>
</evidence>
<dbReference type="Gene3D" id="3.30.710.10">
    <property type="entry name" value="Potassium Channel Kv1.1, Chain A"/>
    <property type="match status" value="1"/>
</dbReference>
<dbReference type="OrthoDB" id="10261408at2759"/>
<dbReference type="GO" id="GO:0006357">
    <property type="term" value="P:regulation of transcription by RNA polymerase II"/>
    <property type="evidence" value="ECO:0007669"/>
    <property type="project" value="TreeGrafter"/>
</dbReference>
<feature type="compositionally biased region" description="Basic and acidic residues" evidence="6">
    <location>
        <begin position="136"/>
        <end position="152"/>
    </location>
</feature>
<dbReference type="Pfam" id="PF00651">
    <property type="entry name" value="BTB"/>
    <property type="match status" value="1"/>
</dbReference>
<evidence type="ECO:0000256" key="2">
    <source>
        <dbReference type="ARBA" id="ARBA00022473"/>
    </source>
</evidence>